<accession>A0AAX4K3N0</accession>
<dbReference type="GeneID" id="91097394"/>
<protein>
    <submittedName>
        <fullName evidence="2">Uncharacterized protein</fullName>
    </submittedName>
</protein>
<evidence type="ECO:0000256" key="1">
    <source>
        <dbReference type="SAM" id="MobiDB-lite"/>
    </source>
</evidence>
<sequence length="238" mass="24437">MGDYKLDDASDLIQYGGDNWGVDHKDDLSTPKYYEATFHTTTVHLAWSRICWEGGDINVYGAKRDNHGLYAVSIDNGNPEFQDGFSKEDVDYASFNGNPISCDELPENTVTPSDPSAVTPTTAEGAAAATSSATDGPATNTDTAAGVANSTSVTIPAFSANSTAAITSSTITPTTTATVGPSTTASSSIASSVSSSAISSASASATNATSAAQNLVPEFQGQIALVGLAGYYLFKLFA</sequence>
<dbReference type="AlphaFoldDB" id="A0AAX4K3N0"/>
<reference evidence="2 3" key="1">
    <citation type="submission" date="2024-01" db="EMBL/GenBank/DDBJ databases">
        <title>Comparative genomics of Cryptococcus and Kwoniella reveals pathogenesis evolution and contrasting modes of karyotype evolution via chromosome fusion or intercentromeric recombination.</title>
        <authorList>
            <person name="Coelho M.A."/>
            <person name="David-Palma M."/>
            <person name="Shea T."/>
            <person name="Bowers K."/>
            <person name="McGinley-Smith S."/>
            <person name="Mohammad A.W."/>
            <person name="Gnirke A."/>
            <person name="Yurkov A.M."/>
            <person name="Nowrousian M."/>
            <person name="Sun S."/>
            <person name="Cuomo C.A."/>
            <person name="Heitman J."/>
        </authorList>
    </citation>
    <scope>NUCLEOTIDE SEQUENCE [LARGE SCALE GENOMIC DNA]</scope>
    <source>
        <strain evidence="2 3">CBS 6074</strain>
    </source>
</reference>
<name>A0AAX4K3N0_9TREE</name>
<dbReference type="EMBL" id="CP144106">
    <property type="protein sequence ID" value="WWC91778.1"/>
    <property type="molecule type" value="Genomic_DNA"/>
</dbReference>
<organism evidence="2 3">
    <name type="scientific">Kwoniella dendrophila CBS 6074</name>
    <dbReference type="NCBI Taxonomy" id="1295534"/>
    <lineage>
        <taxon>Eukaryota</taxon>
        <taxon>Fungi</taxon>
        <taxon>Dikarya</taxon>
        <taxon>Basidiomycota</taxon>
        <taxon>Agaricomycotina</taxon>
        <taxon>Tremellomycetes</taxon>
        <taxon>Tremellales</taxon>
        <taxon>Cryptococcaceae</taxon>
        <taxon>Kwoniella</taxon>
    </lineage>
</organism>
<dbReference type="Proteomes" id="UP001355207">
    <property type="component" value="Chromosome 9"/>
</dbReference>
<gene>
    <name evidence="2" type="ORF">L201_006725</name>
</gene>
<feature type="region of interest" description="Disordered" evidence="1">
    <location>
        <begin position="101"/>
        <end position="144"/>
    </location>
</feature>
<feature type="compositionally biased region" description="Low complexity" evidence="1">
    <location>
        <begin position="117"/>
        <end position="139"/>
    </location>
</feature>
<dbReference type="RefSeq" id="XP_066078540.1">
    <property type="nucleotide sequence ID" value="XM_066222443.1"/>
</dbReference>
<proteinExistence type="predicted"/>
<evidence type="ECO:0000313" key="3">
    <source>
        <dbReference type="Proteomes" id="UP001355207"/>
    </source>
</evidence>
<evidence type="ECO:0000313" key="2">
    <source>
        <dbReference type="EMBL" id="WWC91778.1"/>
    </source>
</evidence>
<keyword evidence="3" id="KW-1185">Reference proteome</keyword>